<dbReference type="RefSeq" id="WP_191770540.1">
    <property type="nucleotide sequence ID" value="NZ_JACSQS010000007.1"/>
</dbReference>
<dbReference type="AlphaFoldDB" id="A0A8X8FV00"/>
<gene>
    <name evidence="1" type="ORF">H9654_08885</name>
</gene>
<dbReference type="EMBL" id="JACSQS010000007">
    <property type="protein sequence ID" value="MBD7954321.1"/>
    <property type="molecule type" value="Genomic_DNA"/>
</dbReference>
<dbReference type="Proteomes" id="UP000636938">
    <property type="component" value="Unassembled WGS sequence"/>
</dbReference>
<evidence type="ECO:0000313" key="1">
    <source>
        <dbReference type="EMBL" id="MBD7954321.1"/>
    </source>
</evidence>
<protein>
    <submittedName>
        <fullName evidence="1">Uncharacterized protein</fullName>
    </submittedName>
</protein>
<proteinExistence type="predicted"/>
<organism evidence="1 2">
    <name type="scientific">Stenotrophomonas lacuserhaii</name>
    <dbReference type="NCBI Taxonomy" id="2760084"/>
    <lineage>
        <taxon>Bacteria</taxon>
        <taxon>Pseudomonadati</taxon>
        <taxon>Pseudomonadota</taxon>
        <taxon>Gammaproteobacteria</taxon>
        <taxon>Lysobacterales</taxon>
        <taxon>Lysobacteraceae</taxon>
        <taxon>Stenotrophomonas</taxon>
    </lineage>
</organism>
<reference evidence="1 2" key="1">
    <citation type="submission" date="2020-08" db="EMBL/GenBank/DDBJ databases">
        <title>A Genomic Blueprint of the Chicken Gut Microbiome.</title>
        <authorList>
            <person name="Gilroy R."/>
            <person name="Ravi A."/>
            <person name="Getino M."/>
            <person name="Pursley I."/>
            <person name="Horton D.L."/>
            <person name="Alikhan N.-F."/>
            <person name="Baker D."/>
            <person name="Gharbi K."/>
            <person name="Hall N."/>
            <person name="Watson M."/>
            <person name="Adriaenssens E.M."/>
            <person name="Foster-Nyarko E."/>
            <person name="Jarju S."/>
            <person name="Secka A."/>
            <person name="Antonio M."/>
            <person name="Oren A."/>
            <person name="Chaudhuri R."/>
            <person name="La Ragione R.M."/>
            <person name="Hildebrand F."/>
            <person name="Pallen M.J."/>
        </authorList>
    </citation>
    <scope>NUCLEOTIDE SEQUENCE [LARGE SCALE GENOMIC DNA]</scope>
    <source>
        <strain evidence="1 2">Sa5BUN4</strain>
    </source>
</reference>
<accession>A0A8X8FV00</accession>
<sequence>MNTPIRHFRVAHAGLDLLHGTRLKLACSLLLAERMDIHLQPWNGEQADLLVVGGDPSAMAVLQQQARTQGVATLRIVRGATAATGVLPHGASVRDINQELAALLGGTAEVADQAPARAMPQGTPLLLRAMQSADDASLYLLQRGATRVVVDTATRSLALPVGASLSEIVPLLDDLTWSSTPLDMETFQHQYVYLLPRRHSFEALYFCIARHRPQLLPAVAAGTSLQLLHWPDLDHRDVPASWLLPIARLHAASWTSTALAAASGLPHDTVQFLFSAAASSGLAKHQENAVPPSARPAGLRDSRFLTWVARRFGLDLQAGRA</sequence>
<keyword evidence="2" id="KW-1185">Reference proteome</keyword>
<comment type="caution">
    <text evidence="1">The sequence shown here is derived from an EMBL/GenBank/DDBJ whole genome shotgun (WGS) entry which is preliminary data.</text>
</comment>
<evidence type="ECO:0000313" key="2">
    <source>
        <dbReference type="Proteomes" id="UP000636938"/>
    </source>
</evidence>
<name>A0A8X8FV00_9GAMM</name>